<evidence type="ECO:0000313" key="13">
    <source>
        <dbReference type="Proteomes" id="UP001152759"/>
    </source>
</evidence>
<dbReference type="EMBL" id="OU963867">
    <property type="protein sequence ID" value="CAH0391973.1"/>
    <property type="molecule type" value="Genomic_DNA"/>
</dbReference>
<dbReference type="Pfam" id="PF01979">
    <property type="entry name" value="Amidohydro_1"/>
    <property type="match status" value="1"/>
</dbReference>
<feature type="modified residue" description="N6-carboxylysine" evidence="9">
    <location>
        <position position="169"/>
    </location>
</feature>
<gene>
    <name evidence="12" type="ORF">BEMITA_LOCUS10538</name>
</gene>
<evidence type="ECO:0000259" key="11">
    <source>
        <dbReference type="Pfam" id="PF01979"/>
    </source>
</evidence>
<dbReference type="SUPFAM" id="SSF51338">
    <property type="entry name" value="Composite domain of metallo-dependent hydrolases"/>
    <property type="match status" value="2"/>
</dbReference>
<evidence type="ECO:0000256" key="6">
    <source>
        <dbReference type="ARBA" id="ARBA00022833"/>
    </source>
</evidence>
<dbReference type="GO" id="GO:0046872">
    <property type="term" value="F:metal ion binding"/>
    <property type="evidence" value="ECO:0007669"/>
    <property type="project" value="UniProtKB-KW"/>
</dbReference>
<dbReference type="InterPro" id="IPR032466">
    <property type="entry name" value="Metal_Hydrolase"/>
</dbReference>
<dbReference type="EC" id="3.5.2.2" evidence="8"/>
<comment type="subunit">
    <text evidence="3">Homotetramer.</text>
</comment>
<feature type="domain" description="Amidohydrolase-related" evidence="11">
    <location>
        <begin position="69"/>
        <end position="462"/>
    </location>
</feature>
<keyword evidence="13" id="KW-1185">Reference proteome</keyword>
<dbReference type="Gene3D" id="2.30.40.10">
    <property type="entry name" value="Urease, subunit C, domain 1"/>
    <property type="match status" value="1"/>
</dbReference>
<dbReference type="InterPro" id="IPR050378">
    <property type="entry name" value="Metallo-dep_Hydrolases_sf"/>
</dbReference>
<evidence type="ECO:0000256" key="10">
    <source>
        <dbReference type="SAM" id="MobiDB-lite"/>
    </source>
</evidence>
<dbReference type="InterPro" id="IPR006680">
    <property type="entry name" value="Amidohydro-rel"/>
</dbReference>
<dbReference type="GO" id="GO:0004157">
    <property type="term" value="F:dihydropyrimidinase activity"/>
    <property type="evidence" value="ECO:0007669"/>
    <property type="project" value="UniProtKB-EC"/>
</dbReference>
<dbReference type="CDD" id="cd01314">
    <property type="entry name" value="D-HYD"/>
    <property type="match status" value="1"/>
</dbReference>
<evidence type="ECO:0000256" key="8">
    <source>
        <dbReference type="ARBA" id="ARBA00039113"/>
    </source>
</evidence>
<evidence type="ECO:0000313" key="12">
    <source>
        <dbReference type="EMBL" id="CAH0391973.1"/>
    </source>
</evidence>
<dbReference type="NCBIfam" id="TIGR02033">
    <property type="entry name" value="D-hydantoinase"/>
    <property type="match status" value="1"/>
</dbReference>
<evidence type="ECO:0000256" key="5">
    <source>
        <dbReference type="ARBA" id="ARBA00022801"/>
    </source>
</evidence>
<comment type="cofactor">
    <cofactor evidence="1">
        <name>Zn(2+)</name>
        <dbReference type="ChEBI" id="CHEBI:29105"/>
    </cofactor>
</comment>
<evidence type="ECO:0000256" key="9">
    <source>
        <dbReference type="PIRSR" id="PIRSR611778-50"/>
    </source>
</evidence>
<dbReference type="SUPFAM" id="SSF51556">
    <property type="entry name" value="Metallo-dependent hydrolases"/>
    <property type="match status" value="1"/>
</dbReference>
<evidence type="ECO:0000256" key="1">
    <source>
        <dbReference type="ARBA" id="ARBA00001947"/>
    </source>
</evidence>
<accession>A0A9P0AHJ5</accession>
<dbReference type="PANTHER" id="PTHR11647:SF1">
    <property type="entry name" value="COLLAPSIN RESPONSE MEDIATOR PROTEIN"/>
    <property type="match status" value="1"/>
</dbReference>
<dbReference type="OrthoDB" id="10258955at2759"/>
<comment type="similarity">
    <text evidence="2">Belongs to the metallo-dependent hydrolases superfamily. Hydantoinase/dihydropyrimidinase family.</text>
</comment>
<keyword evidence="4" id="KW-0479">Metal-binding</keyword>
<evidence type="ECO:0000256" key="7">
    <source>
        <dbReference type="ARBA" id="ARBA00036696"/>
    </source>
</evidence>
<dbReference type="Proteomes" id="UP001152759">
    <property type="component" value="Chromosome 6"/>
</dbReference>
<feature type="compositionally biased region" description="Polar residues" evidence="10">
    <location>
        <begin position="551"/>
        <end position="560"/>
    </location>
</feature>
<dbReference type="FunFam" id="3.20.20.140:FF:000001">
    <property type="entry name" value="Dihydropyrimidinase like 3"/>
    <property type="match status" value="1"/>
</dbReference>
<name>A0A9P0AHJ5_BEMTA</name>
<dbReference type="GO" id="GO:0006208">
    <property type="term" value="P:pyrimidine nucleobase catabolic process"/>
    <property type="evidence" value="ECO:0007669"/>
    <property type="project" value="TreeGrafter"/>
</dbReference>
<evidence type="ECO:0000256" key="4">
    <source>
        <dbReference type="ARBA" id="ARBA00022723"/>
    </source>
</evidence>
<dbReference type="InterPro" id="IPR011059">
    <property type="entry name" value="Metal-dep_hydrolase_composite"/>
</dbReference>
<organism evidence="12 13">
    <name type="scientific">Bemisia tabaci</name>
    <name type="common">Sweetpotato whitefly</name>
    <name type="synonym">Aleurodes tabaci</name>
    <dbReference type="NCBI Taxonomy" id="7038"/>
    <lineage>
        <taxon>Eukaryota</taxon>
        <taxon>Metazoa</taxon>
        <taxon>Ecdysozoa</taxon>
        <taxon>Arthropoda</taxon>
        <taxon>Hexapoda</taxon>
        <taxon>Insecta</taxon>
        <taxon>Pterygota</taxon>
        <taxon>Neoptera</taxon>
        <taxon>Paraneoptera</taxon>
        <taxon>Hemiptera</taxon>
        <taxon>Sternorrhyncha</taxon>
        <taxon>Aleyrodoidea</taxon>
        <taxon>Aleyrodidae</taxon>
        <taxon>Aleyrodinae</taxon>
        <taxon>Bemisia</taxon>
    </lineage>
</organism>
<keyword evidence="5" id="KW-0378">Hydrolase</keyword>
<dbReference type="KEGG" id="btab:109034435"/>
<dbReference type="Gene3D" id="3.20.20.140">
    <property type="entry name" value="Metal-dependent hydrolases"/>
    <property type="match status" value="1"/>
</dbReference>
<reference evidence="12" key="1">
    <citation type="submission" date="2021-12" db="EMBL/GenBank/DDBJ databases">
        <authorList>
            <person name="King R."/>
        </authorList>
    </citation>
    <scope>NUCLEOTIDE SEQUENCE</scope>
</reference>
<protein>
    <recommendedName>
        <fullName evidence="8">dihydropyrimidinase</fullName>
        <ecNumber evidence="8">3.5.2.2</ecNumber>
    </recommendedName>
</protein>
<dbReference type="InterPro" id="IPR011778">
    <property type="entry name" value="Hydantoinase/dihydroPyrase"/>
</dbReference>
<keyword evidence="6" id="KW-0862">Zinc</keyword>
<evidence type="ECO:0000256" key="2">
    <source>
        <dbReference type="ARBA" id="ARBA00008829"/>
    </source>
</evidence>
<comment type="PTM">
    <text evidence="9">Carbamylation allows a single lysine to coordinate two divalent metal cations.</text>
</comment>
<dbReference type="PANTHER" id="PTHR11647">
    <property type="entry name" value="HYDRANTOINASE/DIHYDROPYRIMIDINASE FAMILY MEMBER"/>
    <property type="match status" value="1"/>
</dbReference>
<comment type="catalytic activity">
    <reaction evidence="7">
        <text>5,6-dihydrouracil + H2O = 3-(carbamoylamino)propanoate + H(+)</text>
        <dbReference type="Rhea" id="RHEA:16121"/>
        <dbReference type="ChEBI" id="CHEBI:11892"/>
        <dbReference type="ChEBI" id="CHEBI:15377"/>
        <dbReference type="ChEBI" id="CHEBI:15378"/>
        <dbReference type="ChEBI" id="CHEBI:15901"/>
        <dbReference type="EC" id="3.5.2.2"/>
    </reaction>
</comment>
<proteinExistence type="inferred from homology"/>
<dbReference type="GO" id="GO:0005829">
    <property type="term" value="C:cytosol"/>
    <property type="evidence" value="ECO:0007669"/>
    <property type="project" value="TreeGrafter"/>
</dbReference>
<evidence type="ECO:0000256" key="3">
    <source>
        <dbReference type="ARBA" id="ARBA00011881"/>
    </source>
</evidence>
<sequence length="586" mass="63141">MAATAPVKKVPIHLQSSHNRLLIKNGKVVNADGMADADLYIEEGVIKQLGRNLIIPGGTRTIDAAGLLLLPGGIDPHTHLDVEFMGTKSADDFYQGTKAAVAGGTTMIIDFVLPAKEESLIDAYYEWRRRADEKVCCDYGLHVAVTWWSSSVKKEMEELVEKHGVNSFKSFLAYKGSYQLSDTELYHVFNACKELGALPMVHAENGDIIAENTKKLLNAGITGPEGHEMSRPEEVEAEATNRACVIANQVGSPLYVVHVMSKSAGNVVAAKRDEKLSNGEECVIFGETLAASVGTHSHGTGYSCWSHAAAHVLSPPLRPDPTTPEYLMRLLANDGLQLTGSDNCTFTAEQKAVGKENFTKIPNGVNGVEDRMSVVWEKGVETGIIDPPRFVAITSTNAAKIFNIYPKKGVLAVGSDADIVLWNPRKTRTISAKTHHHKTDYNIFEGLTCHGVPDYVIVGGRVCVDEGELKAVQGLGNFVPTPTFSPTCYPAFKPEENGIDKNAIIHEEIAALRLNNTSSKPSSVASSVFGDDAQSNVRTGKGMRQDGQRDLQGSSFSISSEVAGDGPRSSIRVHNPPGGKSAGGFW</sequence>
<feature type="region of interest" description="Disordered" evidence="10">
    <location>
        <begin position="521"/>
        <end position="586"/>
    </location>
</feature>
<dbReference type="AlphaFoldDB" id="A0A9P0AHJ5"/>